<keyword evidence="4" id="KW-1185">Reference proteome</keyword>
<evidence type="ECO:0000256" key="2">
    <source>
        <dbReference type="SAM" id="MobiDB-lite"/>
    </source>
</evidence>
<dbReference type="STRING" id="1685382.AVJ23_15190"/>
<comment type="caution">
    <text evidence="3">The sequence shown here is derived from an EMBL/GenBank/DDBJ whole genome shotgun (WGS) entry which is preliminary data.</text>
</comment>
<evidence type="ECO:0000256" key="1">
    <source>
        <dbReference type="SAM" id="Coils"/>
    </source>
</evidence>
<proteinExistence type="predicted"/>
<keyword evidence="1" id="KW-0175">Coiled coil</keyword>
<dbReference type="EMBL" id="LPXO01000010">
    <property type="protein sequence ID" value="KUF09794.1"/>
    <property type="molecule type" value="Genomic_DNA"/>
</dbReference>
<protein>
    <submittedName>
        <fullName evidence="3">SlyX protein</fullName>
    </submittedName>
</protein>
<dbReference type="RefSeq" id="WP_058863068.1">
    <property type="nucleotide sequence ID" value="NZ_LPXO01000010.1"/>
</dbReference>
<sequence>MSTDRDALETRLAFLERSLEDLSDTVVVQQREIERLTRRVALLMAREAERESEGGGGLVLGDERPPHY</sequence>
<organism evidence="3 4">
    <name type="scientific">Pseudoponticoccus marisrubri</name>
    <dbReference type="NCBI Taxonomy" id="1685382"/>
    <lineage>
        <taxon>Bacteria</taxon>
        <taxon>Pseudomonadati</taxon>
        <taxon>Pseudomonadota</taxon>
        <taxon>Alphaproteobacteria</taxon>
        <taxon>Rhodobacterales</taxon>
        <taxon>Roseobacteraceae</taxon>
        <taxon>Pseudoponticoccus</taxon>
    </lineage>
</organism>
<dbReference type="OrthoDB" id="285836at2"/>
<evidence type="ECO:0000313" key="4">
    <source>
        <dbReference type="Proteomes" id="UP000054396"/>
    </source>
</evidence>
<dbReference type="Pfam" id="PF04102">
    <property type="entry name" value="SlyX"/>
    <property type="match status" value="1"/>
</dbReference>
<gene>
    <name evidence="3" type="ORF">AVJ23_15190</name>
</gene>
<name>A0A0W7WGU8_9RHOB</name>
<feature type="region of interest" description="Disordered" evidence="2">
    <location>
        <begin position="47"/>
        <end position="68"/>
    </location>
</feature>
<dbReference type="AlphaFoldDB" id="A0A0W7WGU8"/>
<reference evidence="3 4" key="1">
    <citation type="submission" date="2015-12" db="EMBL/GenBank/DDBJ databases">
        <authorList>
            <person name="Shamseldin A."/>
            <person name="Moawad H."/>
            <person name="Abd El-Rahim W.M."/>
            <person name="Sadowsky M.J."/>
        </authorList>
    </citation>
    <scope>NUCLEOTIDE SEQUENCE [LARGE SCALE GENOMIC DNA]</scope>
    <source>
        <strain evidence="3 4">SJ5A-1</strain>
    </source>
</reference>
<evidence type="ECO:0000313" key="3">
    <source>
        <dbReference type="EMBL" id="KUF09794.1"/>
    </source>
</evidence>
<feature type="coiled-coil region" evidence="1">
    <location>
        <begin position="5"/>
        <end position="46"/>
    </location>
</feature>
<dbReference type="InterPro" id="IPR007236">
    <property type="entry name" value="SlyX"/>
</dbReference>
<accession>A0A0W7WGU8</accession>
<dbReference type="Gene3D" id="1.20.5.300">
    <property type="match status" value="1"/>
</dbReference>
<dbReference type="Proteomes" id="UP000054396">
    <property type="component" value="Unassembled WGS sequence"/>
</dbReference>